<gene>
    <name evidence="2" type="ORF">VC83_08483</name>
</gene>
<dbReference type="GeneID" id="36291523"/>
<dbReference type="AlphaFoldDB" id="A0A177A0W1"/>
<name>A0A177A0W1_9PEZI</name>
<feature type="region of interest" description="Disordered" evidence="1">
    <location>
        <begin position="1"/>
        <end position="33"/>
    </location>
</feature>
<sequence>MSKKPTSNIPQDNDGQLPRMTTRQSTAAAMTAVPSEDIPSRMAHLEAQAQIQEVKDLLVILSASQTRIPSTLLRYQVHLAARVGVQGCGELSGVGAKFSVVE</sequence>
<dbReference type="Proteomes" id="UP000077154">
    <property type="component" value="Unassembled WGS sequence"/>
</dbReference>
<feature type="compositionally biased region" description="Polar residues" evidence="1">
    <location>
        <begin position="1"/>
        <end position="28"/>
    </location>
</feature>
<dbReference type="VEuPathDB" id="FungiDB:GMDG_08249"/>
<protein>
    <submittedName>
        <fullName evidence="2">Uncharacterized protein</fullName>
    </submittedName>
</protein>
<organism evidence="2">
    <name type="scientific">Pseudogymnoascus destructans</name>
    <dbReference type="NCBI Taxonomy" id="655981"/>
    <lineage>
        <taxon>Eukaryota</taxon>
        <taxon>Fungi</taxon>
        <taxon>Dikarya</taxon>
        <taxon>Ascomycota</taxon>
        <taxon>Pezizomycotina</taxon>
        <taxon>Leotiomycetes</taxon>
        <taxon>Thelebolales</taxon>
        <taxon>Thelebolaceae</taxon>
        <taxon>Pseudogymnoascus</taxon>
    </lineage>
</organism>
<accession>A0A177A0W1</accession>
<dbReference type="EMBL" id="KV441411">
    <property type="protein sequence ID" value="OAF55122.1"/>
    <property type="molecule type" value="Genomic_DNA"/>
</dbReference>
<evidence type="ECO:0000256" key="1">
    <source>
        <dbReference type="SAM" id="MobiDB-lite"/>
    </source>
</evidence>
<reference evidence="2" key="1">
    <citation type="submission" date="2016-03" db="EMBL/GenBank/DDBJ databases">
        <title>Updated assembly of Pseudogymnoascus destructans, the fungus causing white-nose syndrome of bats.</title>
        <authorList>
            <person name="Palmer J.M."/>
            <person name="Drees K.P."/>
            <person name="Foster J.T."/>
            <person name="Lindner D.L."/>
        </authorList>
    </citation>
    <scope>NUCLEOTIDE SEQUENCE [LARGE SCALE GENOMIC DNA]</scope>
    <source>
        <strain evidence="2">20631-21</strain>
    </source>
</reference>
<proteinExistence type="predicted"/>
<dbReference type="RefSeq" id="XP_024320424.1">
    <property type="nucleotide sequence ID" value="XM_024472032.1"/>
</dbReference>
<evidence type="ECO:0000313" key="2">
    <source>
        <dbReference type="EMBL" id="OAF55122.1"/>
    </source>
</evidence>